<reference evidence="2" key="1">
    <citation type="submission" date="2020-05" db="EMBL/GenBank/DDBJ databases">
        <title>Mycena genomes resolve the evolution of fungal bioluminescence.</title>
        <authorList>
            <person name="Tsai I.J."/>
        </authorList>
    </citation>
    <scope>NUCLEOTIDE SEQUENCE</scope>
    <source>
        <strain evidence="2">160909Yilan</strain>
    </source>
</reference>
<evidence type="ECO:0000313" key="2">
    <source>
        <dbReference type="EMBL" id="KAF7330702.1"/>
    </source>
</evidence>
<feature type="region of interest" description="Disordered" evidence="1">
    <location>
        <begin position="165"/>
        <end position="188"/>
    </location>
</feature>
<feature type="region of interest" description="Disordered" evidence="1">
    <location>
        <begin position="126"/>
        <end position="148"/>
    </location>
</feature>
<comment type="caution">
    <text evidence="2">The sequence shown here is derived from an EMBL/GenBank/DDBJ whole genome shotgun (WGS) entry which is preliminary data.</text>
</comment>
<dbReference type="EMBL" id="JACAZH010000064">
    <property type="protein sequence ID" value="KAF7330702.1"/>
    <property type="molecule type" value="Genomic_DNA"/>
</dbReference>
<keyword evidence="3" id="KW-1185">Reference proteome</keyword>
<name>A0A8H7CC33_9AGAR</name>
<accession>A0A8H7CC33</accession>
<dbReference type="Proteomes" id="UP000623467">
    <property type="component" value="Unassembled WGS sequence"/>
</dbReference>
<dbReference type="OrthoDB" id="3116212at2759"/>
<gene>
    <name evidence="2" type="ORF">MSAN_02448300</name>
</gene>
<proteinExistence type="predicted"/>
<dbReference type="AlphaFoldDB" id="A0A8H7CC33"/>
<organism evidence="2 3">
    <name type="scientific">Mycena sanguinolenta</name>
    <dbReference type="NCBI Taxonomy" id="230812"/>
    <lineage>
        <taxon>Eukaryota</taxon>
        <taxon>Fungi</taxon>
        <taxon>Dikarya</taxon>
        <taxon>Basidiomycota</taxon>
        <taxon>Agaricomycotina</taxon>
        <taxon>Agaricomycetes</taxon>
        <taxon>Agaricomycetidae</taxon>
        <taxon>Agaricales</taxon>
        <taxon>Marasmiineae</taxon>
        <taxon>Mycenaceae</taxon>
        <taxon>Mycena</taxon>
    </lineage>
</organism>
<feature type="region of interest" description="Disordered" evidence="1">
    <location>
        <begin position="71"/>
        <end position="105"/>
    </location>
</feature>
<sequence>MDALKGSSELRPWTLLDTRKLVLEGTKKPCRRTWSCATMSEFRGSCAANPWVLNAQGELVLLGAKYAGPKPYSGGSPSSIDSYRPPPRQSSEGSGPPPAEVPAEGSRILRALNGVDTQLASGRIKTSTSIRAAREAGSATPCDQRRSRLDKNSRVITWFRSPSTSSAATRLVHRTPAERARQLGSWEL</sequence>
<evidence type="ECO:0000256" key="1">
    <source>
        <dbReference type="SAM" id="MobiDB-lite"/>
    </source>
</evidence>
<evidence type="ECO:0000313" key="3">
    <source>
        <dbReference type="Proteomes" id="UP000623467"/>
    </source>
</evidence>
<protein>
    <submittedName>
        <fullName evidence="2">Uncharacterized protein</fullName>
    </submittedName>
</protein>